<organism evidence="1 2">
    <name type="scientific">Mesorhizobium tianshanense</name>
    <dbReference type="NCBI Taxonomy" id="39844"/>
    <lineage>
        <taxon>Bacteria</taxon>
        <taxon>Pseudomonadati</taxon>
        <taxon>Pseudomonadota</taxon>
        <taxon>Alphaproteobacteria</taxon>
        <taxon>Hyphomicrobiales</taxon>
        <taxon>Phyllobacteriaceae</taxon>
        <taxon>Mesorhizobium</taxon>
    </lineage>
</organism>
<proteinExistence type="predicted"/>
<dbReference type="EMBL" id="VLKT01000014">
    <property type="protein sequence ID" value="TWI37340.1"/>
    <property type="molecule type" value="Genomic_DNA"/>
</dbReference>
<sequence length="89" mass="10178">MLDFLGTVHYVAGVMNADIAPMIVPAEFPELQALAWNRDVARPIPAEEAFALYERNWRFIDQKRLTAREKLLIQNLANEFGHGVLLITR</sequence>
<protein>
    <submittedName>
        <fullName evidence="1">Uncharacterized protein</fullName>
    </submittedName>
</protein>
<keyword evidence="2" id="KW-1185">Reference proteome</keyword>
<name>A0A562NZA1_9HYPH</name>
<reference evidence="1 2" key="1">
    <citation type="journal article" date="2015" name="Stand. Genomic Sci.">
        <title>Genomic Encyclopedia of Bacterial and Archaeal Type Strains, Phase III: the genomes of soil and plant-associated and newly described type strains.</title>
        <authorList>
            <person name="Whitman W.B."/>
            <person name="Woyke T."/>
            <person name="Klenk H.P."/>
            <person name="Zhou Y."/>
            <person name="Lilburn T.G."/>
            <person name="Beck B.J."/>
            <person name="De Vos P."/>
            <person name="Vandamme P."/>
            <person name="Eisen J.A."/>
            <person name="Garrity G."/>
            <person name="Hugenholtz P."/>
            <person name="Kyrpides N.C."/>
        </authorList>
    </citation>
    <scope>NUCLEOTIDE SEQUENCE [LARGE SCALE GENOMIC DNA]</scope>
    <source>
        <strain evidence="1 2">CGMCC 1.2546</strain>
    </source>
</reference>
<evidence type="ECO:0000313" key="1">
    <source>
        <dbReference type="EMBL" id="TWI37340.1"/>
    </source>
</evidence>
<comment type="caution">
    <text evidence="1">The sequence shown here is derived from an EMBL/GenBank/DDBJ whole genome shotgun (WGS) entry which is preliminary data.</text>
</comment>
<dbReference type="Proteomes" id="UP000317122">
    <property type="component" value="Unassembled WGS sequence"/>
</dbReference>
<accession>A0A562NZA1</accession>
<gene>
    <name evidence="1" type="ORF">IQ26_02622</name>
</gene>
<evidence type="ECO:0000313" key="2">
    <source>
        <dbReference type="Proteomes" id="UP000317122"/>
    </source>
</evidence>
<dbReference type="AlphaFoldDB" id="A0A562NZA1"/>